<name>A0A8S1XBX9_PAROT</name>
<dbReference type="Proteomes" id="UP000683925">
    <property type="component" value="Unassembled WGS sequence"/>
</dbReference>
<reference evidence="1" key="1">
    <citation type="submission" date="2021-01" db="EMBL/GenBank/DDBJ databases">
        <authorList>
            <consortium name="Genoscope - CEA"/>
            <person name="William W."/>
        </authorList>
    </citation>
    <scope>NUCLEOTIDE SEQUENCE</scope>
</reference>
<evidence type="ECO:0000313" key="1">
    <source>
        <dbReference type="EMBL" id="CAD8198469.1"/>
    </source>
</evidence>
<dbReference type="EMBL" id="CAJJDP010000117">
    <property type="protein sequence ID" value="CAD8198469.1"/>
    <property type="molecule type" value="Genomic_DNA"/>
</dbReference>
<protein>
    <submittedName>
        <fullName evidence="1">Uncharacterized protein</fullName>
    </submittedName>
</protein>
<organism evidence="1 2">
    <name type="scientific">Paramecium octaurelia</name>
    <dbReference type="NCBI Taxonomy" id="43137"/>
    <lineage>
        <taxon>Eukaryota</taxon>
        <taxon>Sar</taxon>
        <taxon>Alveolata</taxon>
        <taxon>Ciliophora</taxon>
        <taxon>Intramacronucleata</taxon>
        <taxon>Oligohymenophorea</taxon>
        <taxon>Peniculida</taxon>
        <taxon>Parameciidae</taxon>
        <taxon>Paramecium</taxon>
    </lineage>
</organism>
<sequence length="124" mass="14504">MLLASKELRLQKIKQLKNLNQNKKKGGIFELFYNDDGEFVAIENCTFEPSSTVTQEQLKLEKLPYSEIQKLQGFMPYNKSISSVTKINKKLRGQTCFLEQSFPYIPNKAQFWPITILRNMSKFM</sequence>
<keyword evidence="2" id="KW-1185">Reference proteome</keyword>
<accession>A0A8S1XBX9</accession>
<proteinExistence type="predicted"/>
<comment type="caution">
    <text evidence="1">The sequence shown here is derived from an EMBL/GenBank/DDBJ whole genome shotgun (WGS) entry which is preliminary data.</text>
</comment>
<dbReference type="AlphaFoldDB" id="A0A8S1XBX9"/>
<evidence type="ECO:0000313" key="2">
    <source>
        <dbReference type="Proteomes" id="UP000683925"/>
    </source>
</evidence>
<gene>
    <name evidence="1" type="ORF">POCTA_138.1.T1170022</name>
</gene>